<evidence type="ECO:0000256" key="6">
    <source>
        <dbReference type="HAMAP-Rule" id="MF_00163"/>
    </source>
</evidence>
<keyword evidence="2 6" id="KW-0479">Metal-binding</keyword>
<dbReference type="NCBIfam" id="TIGR00079">
    <property type="entry name" value="pept_deformyl"/>
    <property type="match status" value="1"/>
</dbReference>
<evidence type="ECO:0000313" key="8">
    <source>
        <dbReference type="EMBL" id="MCS5711322.1"/>
    </source>
</evidence>
<dbReference type="PANTHER" id="PTHR10458:SF21">
    <property type="entry name" value="PEPTIDE DEFORMYLASE"/>
    <property type="match status" value="1"/>
</dbReference>
<keyword evidence="4 6" id="KW-0648">Protein biosynthesis</keyword>
<reference evidence="8" key="3">
    <citation type="submission" date="2021-06" db="EMBL/GenBank/DDBJ databases">
        <title>Genomic Description and Analysis of Intracellular Bacteria, Candidatus Berkiella cookevillensis and Candidatus Berkiella aquae.</title>
        <authorList>
            <person name="Kidane D.T."/>
            <person name="Mehari Y.T."/>
            <person name="Rice F.C."/>
            <person name="Arivett B.A."/>
            <person name="Farone A.L."/>
            <person name="Berk S.G."/>
            <person name="Farone M.B."/>
        </authorList>
    </citation>
    <scope>NUCLEOTIDE SEQUENCE</scope>
    <source>
        <strain evidence="8">HT99</strain>
    </source>
</reference>
<keyword evidence="9" id="KW-1185">Reference proteome</keyword>
<dbReference type="Gene3D" id="3.90.45.10">
    <property type="entry name" value="Peptide deformylase"/>
    <property type="match status" value="1"/>
</dbReference>
<feature type="binding site" evidence="6">
    <location>
        <position position="138"/>
    </location>
    <ligand>
        <name>Fe cation</name>
        <dbReference type="ChEBI" id="CHEBI:24875"/>
    </ligand>
</feature>
<keyword evidence="5 6" id="KW-0408">Iron</keyword>
<dbReference type="PIRSF" id="PIRSF004749">
    <property type="entry name" value="Pep_def"/>
    <property type="match status" value="1"/>
</dbReference>
<organism evidence="7">
    <name type="scientific">Candidatus Berkiella aquae</name>
    <dbReference type="NCBI Taxonomy" id="295108"/>
    <lineage>
        <taxon>Bacteria</taxon>
        <taxon>Pseudomonadati</taxon>
        <taxon>Pseudomonadota</taxon>
        <taxon>Gammaproteobacteria</taxon>
        <taxon>Candidatus Berkiellales</taxon>
        <taxon>Candidatus Berkiellaceae</taxon>
        <taxon>Candidatus Berkiella</taxon>
    </lineage>
</organism>
<name>A0A0Q9YJK1_9GAMM</name>
<feature type="binding site" evidence="6">
    <location>
        <position position="94"/>
    </location>
    <ligand>
        <name>Fe cation</name>
        <dbReference type="ChEBI" id="CHEBI:24875"/>
    </ligand>
</feature>
<protein>
    <recommendedName>
        <fullName evidence="6">Peptide deformylase</fullName>
        <shortName evidence="6">PDF</shortName>
        <ecNumber evidence="6">3.5.1.88</ecNumber>
    </recommendedName>
    <alternativeName>
        <fullName evidence="6">Polypeptide deformylase</fullName>
    </alternativeName>
</protein>
<dbReference type="Proteomes" id="UP000051497">
    <property type="component" value="Unassembled WGS sequence"/>
</dbReference>
<evidence type="ECO:0000313" key="7">
    <source>
        <dbReference type="EMBL" id="KRG20845.1"/>
    </source>
</evidence>
<dbReference type="STRING" id="295108.HT99x_02062"/>
<gene>
    <name evidence="7" type="primary">def_4</name>
    <name evidence="6 8" type="synonym">def</name>
    <name evidence="8" type="ORF">HT99x_007735</name>
    <name evidence="7" type="ORF">HT99x_02062</name>
</gene>
<dbReference type="EMBL" id="LKAJ02000001">
    <property type="protein sequence ID" value="MCS5711322.1"/>
    <property type="molecule type" value="Genomic_DNA"/>
</dbReference>
<comment type="function">
    <text evidence="6">Removes the formyl group from the N-terminal Met of newly synthesized proteins. Requires at least a dipeptide for an efficient rate of reaction. N-terminal L-methionine is a prerequisite for activity but the enzyme has broad specificity at other positions.</text>
</comment>
<comment type="similarity">
    <text evidence="1 6">Belongs to the polypeptide deformylase family.</text>
</comment>
<dbReference type="SUPFAM" id="SSF56420">
    <property type="entry name" value="Peptide deformylase"/>
    <property type="match status" value="1"/>
</dbReference>
<dbReference type="CDD" id="cd00487">
    <property type="entry name" value="Pep_deformylase"/>
    <property type="match status" value="1"/>
</dbReference>
<evidence type="ECO:0000256" key="1">
    <source>
        <dbReference type="ARBA" id="ARBA00010759"/>
    </source>
</evidence>
<dbReference type="OrthoDB" id="9804313at2"/>
<evidence type="ECO:0000313" key="9">
    <source>
        <dbReference type="Proteomes" id="UP000051497"/>
    </source>
</evidence>
<dbReference type="GO" id="GO:0042586">
    <property type="term" value="F:peptide deformylase activity"/>
    <property type="evidence" value="ECO:0007669"/>
    <property type="project" value="UniProtKB-UniRule"/>
</dbReference>
<dbReference type="GO" id="GO:0006412">
    <property type="term" value="P:translation"/>
    <property type="evidence" value="ECO:0007669"/>
    <property type="project" value="UniProtKB-UniRule"/>
</dbReference>
<dbReference type="PANTHER" id="PTHR10458">
    <property type="entry name" value="PEPTIDE DEFORMYLASE"/>
    <property type="match status" value="1"/>
</dbReference>
<dbReference type="PRINTS" id="PR01576">
    <property type="entry name" value="PDEFORMYLASE"/>
</dbReference>
<feature type="active site" evidence="6">
    <location>
        <position position="139"/>
    </location>
</feature>
<proteinExistence type="inferred from homology"/>
<dbReference type="PATRIC" id="fig|1590043.3.peg.2104"/>
<dbReference type="AlphaFoldDB" id="A0A0Q9YJK1"/>
<evidence type="ECO:0000256" key="5">
    <source>
        <dbReference type="ARBA" id="ARBA00023004"/>
    </source>
</evidence>
<dbReference type="Pfam" id="PF01327">
    <property type="entry name" value="Pep_deformylase"/>
    <property type="match status" value="1"/>
</dbReference>
<dbReference type="EMBL" id="LKAJ01000008">
    <property type="protein sequence ID" value="KRG20845.1"/>
    <property type="molecule type" value="Genomic_DNA"/>
</dbReference>
<keyword evidence="3 6" id="KW-0378">Hydrolase</keyword>
<dbReference type="InterPro" id="IPR023635">
    <property type="entry name" value="Peptide_deformylase"/>
</dbReference>
<sequence length="178" mass="20685">MALIKILQYPDKRLKRQSVRVETFDDTIQKVIDDMFETRYTTESCAALAATQLDLEIPWSITVIDLSQNNDEPLCLVNPEIVSYEGEQFEYEGCMSVYPNFIQEKVKRAQIITVKAQDRFGEPFELKAEGYLAKCIQHEVDHLNGGLYIDRLPKIKLERISRRVKKQERMQKKGPGEK</sequence>
<dbReference type="GO" id="GO:0046872">
    <property type="term" value="F:metal ion binding"/>
    <property type="evidence" value="ECO:0007669"/>
    <property type="project" value="UniProtKB-KW"/>
</dbReference>
<reference evidence="8" key="2">
    <citation type="journal article" date="2016" name="Genome Announc.">
        <title>Draft Genome Sequences of Two Novel Amoeba-Resistant Intranuclear Bacteria, 'Candidatus Berkiella cookevillensis' and 'Candidatus Berkiella aquae'.</title>
        <authorList>
            <person name="Mehari Y.T."/>
            <person name="Arivett B.A."/>
            <person name="Farone A.L."/>
            <person name="Gunderson J.H."/>
            <person name="Farone M.B."/>
        </authorList>
    </citation>
    <scope>NUCLEOTIDE SEQUENCE</scope>
    <source>
        <strain evidence="8">HT99</strain>
    </source>
</reference>
<dbReference type="InterPro" id="IPR036821">
    <property type="entry name" value="Peptide_deformylase_sf"/>
</dbReference>
<dbReference type="EC" id="3.5.1.88" evidence="6"/>
<comment type="caution">
    <text evidence="7">The sequence shown here is derived from an EMBL/GenBank/DDBJ whole genome shotgun (WGS) entry which is preliminary data.</text>
</comment>
<evidence type="ECO:0000256" key="4">
    <source>
        <dbReference type="ARBA" id="ARBA00022917"/>
    </source>
</evidence>
<dbReference type="HAMAP" id="MF_00163">
    <property type="entry name" value="Pep_deformylase"/>
    <property type="match status" value="1"/>
</dbReference>
<comment type="cofactor">
    <cofactor evidence="6">
        <name>Fe(2+)</name>
        <dbReference type="ChEBI" id="CHEBI:29033"/>
    </cofactor>
    <text evidence="6">Binds 1 Fe(2+) ion.</text>
</comment>
<reference evidence="7" key="1">
    <citation type="submission" date="2015-09" db="EMBL/GenBank/DDBJ databases">
        <title>Draft Genome Sequences of Two Novel Amoeba-resistant Intranuclear Bacteria, Candidatus Berkiella cookevillensis and Candidatus Berkiella aquae.</title>
        <authorList>
            <person name="Mehari Y.T."/>
            <person name="Arivett B.A."/>
            <person name="Farone A.L."/>
            <person name="Gunderson J.H."/>
            <person name="Farone M.B."/>
        </authorList>
    </citation>
    <scope>NUCLEOTIDE SEQUENCE [LARGE SCALE GENOMIC DNA]</scope>
    <source>
        <strain evidence="7">HT99</strain>
    </source>
</reference>
<comment type="catalytic activity">
    <reaction evidence="6">
        <text>N-terminal N-formyl-L-methionyl-[peptide] + H2O = N-terminal L-methionyl-[peptide] + formate</text>
        <dbReference type="Rhea" id="RHEA:24420"/>
        <dbReference type="Rhea" id="RHEA-COMP:10639"/>
        <dbReference type="Rhea" id="RHEA-COMP:10640"/>
        <dbReference type="ChEBI" id="CHEBI:15377"/>
        <dbReference type="ChEBI" id="CHEBI:15740"/>
        <dbReference type="ChEBI" id="CHEBI:49298"/>
        <dbReference type="ChEBI" id="CHEBI:64731"/>
        <dbReference type="EC" id="3.5.1.88"/>
    </reaction>
</comment>
<feature type="binding site" evidence="6">
    <location>
        <position position="142"/>
    </location>
    <ligand>
        <name>Fe cation</name>
        <dbReference type="ChEBI" id="CHEBI:24875"/>
    </ligand>
</feature>
<evidence type="ECO:0000256" key="2">
    <source>
        <dbReference type="ARBA" id="ARBA00022723"/>
    </source>
</evidence>
<accession>A0A0Q9YJK1</accession>
<evidence type="ECO:0000256" key="3">
    <source>
        <dbReference type="ARBA" id="ARBA00022801"/>
    </source>
</evidence>
<dbReference type="RefSeq" id="WP_083482909.1">
    <property type="nucleotide sequence ID" value="NZ_LKAJ02000001.1"/>
</dbReference>